<dbReference type="STRING" id="874156.GCA_001021555_02617"/>
<evidence type="ECO:0000313" key="7">
    <source>
        <dbReference type="Proteomes" id="UP000053455"/>
    </source>
</evidence>
<evidence type="ECO:0000256" key="3">
    <source>
        <dbReference type="RuleBase" id="RU003616"/>
    </source>
</evidence>
<organism evidence="6 7">
    <name type="scientific">Aurantiacibacter marinus</name>
    <dbReference type="NCBI Taxonomy" id="874156"/>
    <lineage>
        <taxon>Bacteria</taxon>
        <taxon>Pseudomonadati</taxon>
        <taxon>Pseudomonadota</taxon>
        <taxon>Alphaproteobacteria</taxon>
        <taxon>Sphingomonadales</taxon>
        <taxon>Erythrobacteraceae</taxon>
        <taxon>Aurantiacibacter</taxon>
    </lineage>
</organism>
<accession>A0A0H0XRX7</accession>
<dbReference type="EMBL" id="LBHU01000004">
    <property type="protein sequence ID" value="KLI63035.1"/>
    <property type="molecule type" value="Genomic_DNA"/>
</dbReference>
<comment type="caution">
    <text evidence="6">The sequence shown here is derived from an EMBL/GenBank/DDBJ whole genome shotgun (WGS) entry which is preliminary data.</text>
</comment>
<dbReference type="CDD" id="cd06464">
    <property type="entry name" value="ACD_sHsps-like"/>
    <property type="match status" value="1"/>
</dbReference>
<feature type="region of interest" description="Disordered" evidence="4">
    <location>
        <begin position="141"/>
        <end position="165"/>
    </location>
</feature>
<dbReference type="PANTHER" id="PTHR46733:SF4">
    <property type="entry name" value="HEAT SHOCK PROTEIN 21, CHLOROPLASTIC"/>
    <property type="match status" value="1"/>
</dbReference>
<dbReference type="SUPFAM" id="SSF49764">
    <property type="entry name" value="HSP20-like chaperones"/>
    <property type="match status" value="1"/>
</dbReference>
<dbReference type="Pfam" id="PF00011">
    <property type="entry name" value="HSP20"/>
    <property type="match status" value="1"/>
</dbReference>
<feature type="domain" description="SHSP" evidence="5">
    <location>
        <begin position="47"/>
        <end position="161"/>
    </location>
</feature>
<evidence type="ECO:0000313" key="6">
    <source>
        <dbReference type="EMBL" id="KLI63035.1"/>
    </source>
</evidence>
<evidence type="ECO:0000259" key="5">
    <source>
        <dbReference type="PROSITE" id="PS01031"/>
    </source>
</evidence>
<gene>
    <name evidence="6" type="ORF">AAV99_12670</name>
</gene>
<dbReference type="Gene3D" id="2.60.40.790">
    <property type="match status" value="1"/>
</dbReference>
<dbReference type="Proteomes" id="UP000053455">
    <property type="component" value="Unassembled WGS sequence"/>
</dbReference>
<dbReference type="PATRIC" id="fig|874156.12.peg.2609"/>
<keyword evidence="1" id="KW-0346">Stress response</keyword>
<sequence length="165" mass="18814">MQRRSDAARQYFTDHVVEPFTRMRDEVEQMMGDIPTRWPSPYPASRLATLAPFPAIEMTETDDTYKVSVEVPGVAPGEIDLSVQQDMLVIKGEKREEHEEKGRDFSRSERVYGSFERRLRLPDDARSEDIEASSRDGVLTIAIPRDSESRNAARHIPIKGHEAAK</sequence>
<proteinExistence type="inferred from homology"/>
<keyword evidence="7" id="KW-1185">Reference proteome</keyword>
<evidence type="ECO:0000256" key="2">
    <source>
        <dbReference type="PROSITE-ProRule" id="PRU00285"/>
    </source>
</evidence>
<dbReference type="GO" id="GO:0009408">
    <property type="term" value="P:response to heat"/>
    <property type="evidence" value="ECO:0007669"/>
    <property type="project" value="InterPro"/>
</dbReference>
<dbReference type="InterPro" id="IPR002068">
    <property type="entry name" value="A-crystallin/Hsp20_dom"/>
</dbReference>
<dbReference type="PANTHER" id="PTHR46733">
    <property type="entry name" value="26.5 KDA HEAT SHOCK PROTEIN, MITOCHONDRIAL"/>
    <property type="match status" value="1"/>
</dbReference>
<evidence type="ECO:0000256" key="4">
    <source>
        <dbReference type="SAM" id="MobiDB-lite"/>
    </source>
</evidence>
<name>A0A0H0XRX7_9SPHN</name>
<protein>
    <recommendedName>
        <fullName evidence="5">SHSP domain-containing protein</fullName>
    </recommendedName>
</protein>
<dbReference type="InterPro" id="IPR044587">
    <property type="entry name" value="HSP21-like"/>
</dbReference>
<dbReference type="PROSITE" id="PS01031">
    <property type="entry name" value="SHSP"/>
    <property type="match status" value="1"/>
</dbReference>
<dbReference type="AlphaFoldDB" id="A0A0H0XRX7"/>
<reference evidence="6 7" key="1">
    <citation type="submission" date="2015-04" db="EMBL/GenBank/DDBJ databases">
        <title>The draft genome sequence of Erythrobacter marinus HWDM-33.</title>
        <authorList>
            <person name="Zhuang L."/>
            <person name="Liu Y."/>
            <person name="Shao Z."/>
        </authorList>
    </citation>
    <scope>NUCLEOTIDE SEQUENCE [LARGE SCALE GENOMIC DNA]</scope>
    <source>
        <strain evidence="6 7">HWDM-33</strain>
    </source>
</reference>
<comment type="similarity">
    <text evidence="2 3">Belongs to the small heat shock protein (HSP20) family.</text>
</comment>
<dbReference type="InterPro" id="IPR008978">
    <property type="entry name" value="HSP20-like_chaperone"/>
</dbReference>
<evidence type="ECO:0000256" key="1">
    <source>
        <dbReference type="ARBA" id="ARBA00023016"/>
    </source>
</evidence>